<sequence length="492" mass="52502">MHHDLIDGVPVIWTETPGPLEATLMFGCGVQDETFRTLGVTHLVEHLAMSTLPRLHFDHNASVSLSITDFTCSGRPEQVVDFLARVCAALAELPLERIEKEAGVLAAEGSGAADPVTGELLSIRYGTQGLGLASFSGPGADRIPLEAVRETVARHFHAGNAVLALTGPPPEGLRLPLPSGARTARAPHPAPRNTGPSWHRADVPGPGLLLACDLNDQAMLLATHILSQRLTDTVRHEHGLSYDVGGTAVYVGPGRGERVVQLDVREGQEKRVTELLWQEALRLAAEEPTEAELAEEREAAREFLTDPRTLDMEVAERAADQLLDETHLDAATKLARQAEVTPAQVREVFAAAMETALLLVPCQVEQLTLGRPDRSALPAGGCSERSGLPAGPQFRPPLLARARSGAARKVRLVVNADGAWWQDEDGQVHGFPYSEVVGVEVHDGGRILHGLGNCFVPVTPELFSGLGTAVAAIDAAVPEALRYPVSALRATG</sequence>
<dbReference type="SUPFAM" id="SSF63411">
    <property type="entry name" value="LuxS/MPP-like metallohydrolase"/>
    <property type="match status" value="2"/>
</dbReference>
<evidence type="ECO:0000256" key="1">
    <source>
        <dbReference type="SAM" id="MobiDB-lite"/>
    </source>
</evidence>
<protein>
    <submittedName>
        <fullName evidence="3">Insulinase family protein</fullName>
    </submittedName>
</protein>
<name>A0ABW0X740_9ACTN</name>
<keyword evidence="4" id="KW-1185">Reference proteome</keyword>
<reference evidence="4" key="1">
    <citation type="journal article" date="2019" name="Int. J. Syst. Evol. Microbiol.">
        <title>The Global Catalogue of Microorganisms (GCM) 10K type strain sequencing project: providing services to taxonomists for standard genome sequencing and annotation.</title>
        <authorList>
            <consortium name="The Broad Institute Genomics Platform"/>
            <consortium name="The Broad Institute Genome Sequencing Center for Infectious Disease"/>
            <person name="Wu L."/>
            <person name="Ma J."/>
        </authorList>
    </citation>
    <scope>NUCLEOTIDE SEQUENCE [LARGE SCALE GENOMIC DNA]</scope>
    <source>
        <strain evidence="4">CGMCC 4.1437</strain>
    </source>
</reference>
<dbReference type="Proteomes" id="UP001595975">
    <property type="component" value="Unassembled WGS sequence"/>
</dbReference>
<gene>
    <name evidence="3" type="ORF">ACFP3U_18330</name>
</gene>
<proteinExistence type="predicted"/>
<evidence type="ECO:0000313" key="3">
    <source>
        <dbReference type="EMBL" id="MFC5664934.1"/>
    </source>
</evidence>
<dbReference type="InterPro" id="IPR011249">
    <property type="entry name" value="Metalloenz_LuxS/M16"/>
</dbReference>
<dbReference type="RefSeq" id="WP_380226625.1">
    <property type="nucleotide sequence ID" value="NZ_JBHSOF010000022.1"/>
</dbReference>
<comment type="caution">
    <text evidence="3">The sequence shown here is derived from an EMBL/GenBank/DDBJ whole genome shotgun (WGS) entry which is preliminary data.</text>
</comment>
<evidence type="ECO:0000259" key="2">
    <source>
        <dbReference type="Pfam" id="PF05193"/>
    </source>
</evidence>
<accession>A0ABW0X740</accession>
<dbReference type="EMBL" id="JBHSOF010000022">
    <property type="protein sequence ID" value="MFC5664934.1"/>
    <property type="molecule type" value="Genomic_DNA"/>
</dbReference>
<dbReference type="Pfam" id="PF05193">
    <property type="entry name" value="Peptidase_M16_C"/>
    <property type="match status" value="1"/>
</dbReference>
<dbReference type="Gene3D" id="3.30.830.10">
    <property type="entry name" value="Metalloenzyme, LuxS/M16 peptidase-like"/>
    <property type="match status" value="2"/>
</dbReference>
<organism evidence="3 4">
    <name type="scientific">Kitasatospora misakiensis</name>
    <dbReference type="NCBI Taxonomy" id="67330"/>
    <lineage>
        <taxon>Bacteria</taxon>
        <taxon>Bacillati</taxon>
        <taxon>Actinomycetota</taxon>
        <taxon>Actinomycetes</taxon>
        <taxon>Kitasatosporales</taxon>
        <taxon>Streptomycetaceae</taxon>
        <taxon>Kitasatospora</taxon>
    </lineage>
</organism>
<evidence type="ECO:0000313" key="4">
    <source>
        <dbReference type="Proteomes" id="UP001595975"/>
    </source>
</evidence>
<dbReference type="InterPro" id="IPR007863">
    <property type="entry name" value="Peptidase_M16_C"/>
</dbReference>
<feature type="region of interest" description="Disordered" evidence="1">
    <location>
        <begin position="181"/>
        <end position="200"/>
    </location>
</feature>
<feature type="domain" description="Peptidase M16 C-terminal" evidence="2">
    <location>
        <begin position="216"/>
        <end position="298"/>
    </location>
</feature>